<keyword evidence="14" id="KW-0496">Mitochondrion</keyword>
<dbReference type="InterPro" id="IPR001645">
    <property type="entry name" value="Folylpolyglutamate_synth"/>
</dbReference>
<evidence type="ECO:0000256" key="17">
    <source>
        <dbReference type="PIRNR" id="PIRNR038895"/>
    </source>
</evidence>
<proteinExistence type="inferred from homology"/>
<dbReference type="NCBIfam" id="TIGR01499">
    <property type="entry name" value="folC"/>
    <property type="match status" value="1"/>
</dbReference>
<keyword evidence="13 19" id="KW-0460">Magnesium</keyword>
<dbReference type="GO" id="GO:0004326">
    <property type="term" value="F:tetrahydrofolylpolyglutamate synthase activity"/>
    <property type="evidence" value="ECO:0007669"/>
    <property type="project" value="UniProtKB-EC"/>
</dbReference>
<dbReference type="InterPro" id="IPR023600">
    <property type="entry name" value="Folylpolyglutamate_synth_euk"/>
</dbReference>
<comment type="pathway">
    <text evidence="4 17">Cofactor biosynthesis; tetrahydrofolylpolyglutamate biosynthesis.</text>
</comment>
<comment type="function">
    <text evidence="17">Catalyzes conversion of folates to polyglutamate derivatives allowing concentration of folate compounds in the cell and the intracellular retention of these cofactors, which are important substrates for most of the folate-dependent enzymes that are involved in one-carbon transfer reactions involved in purine, pyrimidine and amino acid synthesis.</text>
</comment>
<reference evidence="21" key="1">
    <citation type="submission" date="2011-05" db="EMBL/GenBank/DDBJ databases">
        <authorList>
            <person name="Richards S.R."/>
            <person name="Qu J."/>
            <person name="Jiang H."/>
            <person name="Jhangiani S.N."/>
            <person name="Agravi P."/>
            <person name="Goodspeed R."/>
            <person name="Gross S."/>
            <person name="Mandapat C."/>
            <person name="Jackson L."/>
            <person name="Mathew T."/>
            <person name="Pu L."/>
            <person name="Thornton R."/>
            <person name="Saada N."/>
            <person name="Wilczek-Boney K.B."/>
            <person name="Lee S."/>
            <person name="Kovar C."/>
            <person name="Wu Y."/>
            <person name="Scherer S.E."/>
            <person name="Worley K.C."/>
            <person name="Muzny D.M."/>
            <person name="Gibbs R."/>
        </authorList>
    </citation>
    <scope>NUCLEOTIDE SEQUENCE</scope>
    <source>
        <strain evidence="21">Brora</strain>
    </source>
</reference>
<comment type="similarity">
    <text evidence="5 17">Belongs to the folylpolyglutamate synthase family.</text>
</comment>
<keyword evidence="15" id="KW-0472">Membrane</keyword>
<evidence type="ECO:0000256" key="3">
    <source>
        <dbReference type="ARBA" id="ARBA00004496"/>
    </source>
</evidence>
<evidence type="ECO:0000256" key="15">
    <source>
        <dbReference type="ARBA" id="ARBA00023136"/>
    </source>
</evidence>
<comment type="catalytic activity">
    <reaction evidence="16 17">
        <text>(6S)-5,6,7,8-tetrahydrofolyl-(gamma-L-Glu)(n) + L-glutamate + ATP = (6S)-5,6,7,8-tetrahydrofolyl-(gamma-L-Glu)(n+1) + ADP + phosphate + H(+)</text>
        <dbReference type="Rhea" id="RHEA:10580"/>
        <dbReference type="Rhea" id="RHEA-COMP:14738"/>
        <dbReference type="Rhea" id="RHEA-COMP:14740"/>
        <dbReference type="ChEBI" id="CHEBI:15378"/>
        <dbReference type="ChEBI" id="CHEBI:29985"/>
        <dbReference type="ChEBI" id="CHEBI:30616"/>
        <dbReference type="ChEBI" id="CHEBI:43474"/>
        <dbReference type="ChEBI" id="CHEBI:141005"/>
        <dbReference type="ChEBI" id="CHEBI:456216"/>
        <dbReference type="EC" id="6.3.2.17"/>
    </reaction>
</comment>
<evidence type="ECO:0000256" key="14">
    <source>
        <dbReference type="ARBA" id="ARBA00023128"/>
    </source>
</evidence>
<dbReference type="PROSITE" id="PS01012">
    <property type="entry name" value="FOLYLPOLYGLU_SYNT_2"/>
    <property type="match status" value="1"/>
</dbReference>
<keyword evidence="12 18" id="KW-0067">ATP-binding</keyword>
<organism evidence="20 21">
    <name type="scientific">Strigamia maritima</name>
    <name type="common">European centipede</name>
    <name type="synonym">Geophilus maritimus</name>
    <dbReference type="NCBI Taxonomy" id="126957"/>
    <lineage>
        <taxon>Eukaryota</taxon>
        <taxon>Metazoa</taxon>
        <taxon>Ecdysozoa</taxon>
        <taxon>Arthropoda</taxon>
        <taxon>Myriapoda</taxon>
        <taxon>Chilopoda</taxon>
        <taxon>Pleurostigmophora</taxon>
        <taxon>Geophilomorpha</taxon>
        <taxon>Linotaeniidae</taxon>
        <taxon>Strigamia</taxon>
    </lineage>
</organism>
<dbReference type="GO" id="GO:0046872">
    <property type="term" value="F:metal ion binding"/>
    <property type="evidence" value="ECO:0007669"/>
    <property type="project" value="UniProtKB-KW"/>
</dbReference>
<dbReference type="PIRSF" id="PIRSF038895">
    <property type="entry name" value="FPGS"/>
    <property type="match status" value="1"/>
</dbReference>
<evidence type="ECO:0000256" key="9">
    <source>
        <dbReference type="ARBA" id="ARBA00022723"/>
    </source>
</evidence>
<feature type="binding site" evidence="18">
    <location>
        <position position="358"/>
    </location>
    <ligand>
        <name>ATP</name>
        <dbReference type="ChEBI" id="CHEBI:30616"/>
    </ligand>
</feature>
<comment type="subcellular location">
    <subcellularLocation>
        <location evidence="3">Cytoplasm</location>
    </subcellularLocation>
    <subcellularLocation>
        <location evidence="1">Mitochondrion inner membrane</location>
    </subcellularLocation>
    <subcellularLocation>
        <location evidence="2">Mitochondrion matrix</location>
    </subcellularLocation>
</comment>
<dbReference type="EC" id="6.3.2.17" evidence="17"/>
<name>T1JI53_STRMM</name>
<evidence type="ECO:0000256" key="18">
    <source>
        <dbReference type="PIRSR" id="PIRSR038895-1"/>
    </source>
</evidence>
<sequence length="550" mass="61729">MVLTTKSLTVSGIRCFHQATTASADYEVAIEALNSLQSNASVLEERRKTRLICPQENVKQTERYLNKIGIKVEDLDKLNVIHVSGTKGKGSTSAYCENLLRNHGYTTGFFSSPHLVAVRERIRLNGKPISEEKFAGHFWKIYNDLVAKKESDGDMPAYFKFLTVMAYYVFLEEKVDAAIVEVGIGGQYDCTNVIRNPVVCGVTSLGLDHINMLGSTIDKIAWQKSGIFKPNVPAFTVKQPQEAIEILFDRANDIKCPLHVVPSLELHIDENMLSCLNFSSPIQYINAALAMQLVHTWLNHQKLGEHEEIGDGCIATPDLIKFAPPLSLNENTIKGLRDLYWPGRCQVLIKDSIHYFLDGAHTKESIEVCIKWFETVSKIQEKKTNRPVFRLLVFNIFGDRKAENILPALVNSKFDLVTFCPNFAHVSINAASDQNAVSSSWEAQMERCTHNSHVWMHLADEKQQNESQNKPNSIKTVVFPSICDVTKWLTHTRNYEKGISNGVEPDVVIPMLKCEKLFAAAEVHVLVTGSLHLVGGFLSILDPHLTESYK</sequence>
<dbReference type="InterPro" id="IPR018109">
    <property type="entry name" value="Folylpolyglutamate_synth_CS"/>
</dbReference>
<dbReference type="PANTHER" id="PTHR11136">
    <property type="entry name" value="FOLYLPOLYGLUTAMATE SYNTHASE-RELATED"/>
    <property type="match status" value="1"/>
</dbReference>
<evidence type="ECO:0000256" key="1">
    <source>
        <dbReference type="ARBA" id="ARBA00004273"/>
    </source>
</evidence>
<dbReference type="UniPathway" id="UPA00850"/>
<evidence type="ECO:0000313" key="21">
    <source>
        <dbReference type="Proteomes" id="UP000014500"/>
    </source>
</evidence>
<evidence type="ECO:0000256" key="7">
    <source>
        <dbReference type="ARBA" id="ARBA00022563"/>
    </source>
</evidence>
<dbReference type="AlphaFoldDB" id="T1JI53"/>
<dbReference type="Gene3D" id="3.90.190.20">
    <property type="entry name" value="Mur ligase, C-terminal domain"/>
    <property type="match status" value="1"/>
</dbReference>
<keyword evidence="8 17" id="KW-0436">Ligase</keyword>
<reference evidence="20" key="2">
    <citation type="submission" date="2015-02" db="UniProtKB">
        <authorList>
            <consortium name="EnsemblMetazoa"/>
        </authorList>
    </citation>
    <scope>IDENTIFICATION</scope>
</reference>
<keyword evidence="7 17" id="KW-0554">One-carbon metabolism</keyword>
<evidence type="ECO:0000256" key="10">
    <source>
        <dbReference type="ARBA" id="ARBA00022741"/>
    </source>
</evidence>
<dbReference type="SUPFAM" id="SSF53623">
    <property type="entry name" value="MurD-like peptide ligases, catalytic domain"/>
    <property type="match status" value="1"/>
</dbReference>
<evidence type="ECO:0000256" key="2">
    <source>
        <dbReference type="ARBA" id="ARBA00004305"/>
    </source>
</evidence>
<feature type="binding site" evidence="19">
    <location>
        <position position="209"/>
    </location>
    <ligand>
        <name>Mg(2+)</name>
        <dbReference type="ChEBI" id="CHEBI:18420"/>
        <label>1</label>
    </ligand>
</feature>
<accession>T1JI53</accession>
<keyword evidence="9 19" id="KW-0479">Metal-binding</keyword>
<comment type="cofactor">
    <cofactor evidence="17">
        <name>a monovalent cation</name>
        <dbReference type="ChEBI" id="CHEBI:60242"/>
    </cofactor>
    <text evidence="17">A monovalent cation.</text>
</comment>
<evidence type="ECO:0000256" key="13">
    <source>
        <dbReference type="ARBA" id="ARBA00022842"/>
    </source>
</evidence>
<dbReference type="EnsemblMetazoa" id="SMAR013534-RA">
    <property type="protein sequence ID" value="SMAR013534-PA"/>
    <property type="gene ID" value="SMAR013534"/>
</dbReference>
<evidence type="ECO:0000256" key="8">
    <source>
        <dbReference type="ARBA" id="ARBA00022598"/>
    </source>
</evidence>
<dbReference type="Proteomes" id="UP000014500">
    <property type="component" value="Unassembled WGS sequence"/>
</dbReference>
<dbReference type="STRING" id="126957.T1JI53"/>
<dbReference type="PhylomeDB" id="T1JI53"/>
<keyword evidence="21" id="KW-1185">Reference proteome</keyword>
<feature type="binding site" evidence="18">
    <location>
        <position position="344"/>
    </location>
    <ligand>
        <name>ATP</name>
        <dbReference type="ChEBI" id="CHEBI:30616"/>
    </ligand>
</feature>
<evidence type="ECO:0000256" key="5">
    <source>
        <dbReference type="ARBA" id="ARBA00008276"/>
    </source>
</evidence>
<dbReference type="EMBL" id="JH431975">
    <property type="status" value="NOT_ANNOTATED_CDS"/>
    <property type="molecule type" value="Genomic_DNA"/>
</dbReference>
<evidence type="ECO:0000256" key="19">
    <source>
        <dbReference type="PIRSR" id="PIRSR038895-2"/>
    </source>
</evidence>
<feature type="binding site" evidence="19">
    <location>
        <position position="181"/>
    </location>
    <ligand>
        <name>Mg(2+)</name>
        <dbReference type="ChEBI" id="CHEBI:18420"/>
        <label>1</label>
    </ligand>
</feature>
<keyword evidence="11" id="KW-0999">Mitochondrion inner membrane</keyword>
<dbReference type="GO" id="GO:0005829">
    <property type="term" value="C:cytosol"/>
    <property type="evidence" value="ECO:0007669"/>
    <property type="project" value="TreeGrafter"/>
</dbReference>
<evidence type="ECO:0000256" key="6">
    <source>
        <dbReference type="ARBA" id="ARBA00022490"/>
    </source>
</evidence>
<evidence type="ECO:0000313" key="20">
    <source>
        <dbReference type="EnsemblMetazoa" id="SMAR013534-PA"/>
    </source>
</evidence>
<dbReference type="SUPFAM" id="SSF53244">
    <property type="entry name" value="MurD-like peptide ligases, peptide-binding domain"/>
    <property type="match status" value="1"/>
</dbReference>
<dbReference type="PANTHER" id="PTHR11136:SF5">
    <property type="entry name" value="FOLYLPOLYGLUTAMATE SYNTHASE, MITOCHONDRIAL"/>
    <property type="match status" value="1"/>
</dbReference>
<dbReference type="GO" id="GO:0005743">
    <property type="term" value="C:mitochondrial inner membrane"/>
    <property type="evidence" value="ECO:0007669"/>
    <property type="project" value="UniProtKB-SubCell"/>
</dbReference>
<dbReference type="HOGENOM" id="CLU_015869_0_3_1"/>
<dbReference type="eggNOG" id="KOG2525">
    <property type="taxonomic scope" value="Eukaryota"/>
</dbReference>
<evidence type="ECO:0000256" key="4">
    <source>
        <dbReference type="ARBA" id="ARBA00005150"/>
    </source>
</evidence>
<protein>
    <recommendedName>
        <fullName evidence="17">Folylpolyglutamate synthase</fullName>
        <ecNumber evidence="17">6.3.2.17</ecNumber>
    </recommendedName>
    <alternativeName>
        <fullName evidence="17">Folylpoly-gamma-glutamate synthetase</fullName>
    </alternativeName>
    <alternativeName>
        <fullName evidence="17">Tetrahydrofolylpolyglutamate synthase</fullName>
    </alternativeName>
</protein>
<keyword evidence="6" id="KW-0963">Cytoplasm</keyword>
<dbReference type="GO" id="GO:0005524">
    <property type="term" value="F:ATP binding"/>
    <property type="evidence" value="ECO:0007669"/>
    <property type="project" value="UniProtKB-KW"/>
</dbReference>
<evidence type="ECO:0000256" key="11">
    <source>
        <dbReference type="ARBA" id="ARBA00022792"/>
    </source>
</evidence>
<feature type="binding site" evidence="19">
    <location>
        <position position="112"/>
    </location>
    <ligand>
        <name>Mg(2+)</name>
        <dbReference type="ChEBI" id="CHEBI:18420"/>
        <label>1</label>
    </ligand>
</feature>
<evidence type="ECO:0000256" key="16">
    <source>
        <dbReference type="ARBA" id="ARBA00047493"/>
    </source>
</evidence>
<keyword evidence="10 18" id="KW-0547">Nucleotide-binding</keyword>
<dbReference type="InterPro" id="IPR036615">
    <property type="entry name" value="Mur_ligase_C_dom_sf"/>
</dbReference>
<dbReference type="GO" id="GO:0006730">
    <property type="term" value="P:one-carbon metabolic process"/>
    <property type="evidence" value="ECO:0007669"/>
    <property type="project" value="UniProtKB-KW"/>
</dbReference>
<evidence type="ECO:0000256" key="12">
    <source>
        <dbReference type="ARBA" id="ARBA00022840"/>
    </source>
</evidence>
<dbReference type="OMA" id="ESLDCCM"/>
<dbReference type="PROSITE" id="PS01011">
    <property type="entry name" value="FOLYLPOLYGLU_SYNT_1"/>
    <property type="match status" value="1"/>
</dbReference>
<dbReference type="GO" id="GO:0005759">
    <property type="term" value="C:mitochondrial matrix"/>
    <property type="evidence" value="ECO:0007669"/>
    <property type="project" value="UniProtKB-SubCell"/>
</dbReference>
<dbReference type="InterPro" id="IPR036565">
    <property type="entry name" value="Mur-like_cat_sf"/>
</dbReference>
<dbReference type="Gene3D" id="3.40.1190.10">
    <property type="entry name" value="Mur-like, catalytic domain"/>
    <property type="match status" value="1"/>
</dbReference>